<evidence type="ECO:0000313" key="1">
    <source>
        <dbReference type="EMBL" id="KKN66016.1"/>
    </source>
</evidence>
<dbReference type="AlphaFoldDB" id="A0A0F9UXR7"/>
<reference evidence="1" key="1">
    <citation type="journal article" date="2015" name="Nature">
        <title>Complex archaea that bridge the gap between prokaryotes and eukaryotes.</title>
        <authorList>
            <person name="Spang A."/>
            <person name="Saw J.H."/>
            <person name="Jorgensen S.L."/>
            <person name="Zaremba-Niedzwiedzka K."/>
            <person name="Martijn J."/>
            <person name="Lind A.E."/>
            <person name="van Eijk R."/>
            <person name="Schleper C."/>
            <person name="Guy L."/>
            <person name="Ettema T.J."/>
        </authorList>
    </citation>
    <scope>NUCLEOTIDE SEQUENCE</scope>
</reference>
<accession>A0A0F9UXR7</accession>
<comment type="caution">
    <text evidence="1">The sequence shown here is derived from an EMBL/GenBank/DDBJ whole genome shotgun (WGS) entry which is preliminary data.</text>
</comment>
<protein>
    <submittedName>
        <fullName evidence="1">Uncharacterized protein</fullName>
    </submittedName>
</protein>
<proteinExistence type="predicted"/>
<dbReference type="EMBL" id="LAZR01000512">
    <property type="protein sequence ID" value="KKN66016.1"/>
    <property type="molecule type" value="Genomic_DNA"/>
</dbReference>
<organism evidence="1">
    <name type="scientific">marine sediment metagenome</name>
    <dbReference type="NCBI Taxonomy" id="412755"/>
    <lineage>
        <taxon>unclassified sequences</taxon>
        <taxon>metagenomes</taxon>
        <taxon>ecological metagenomes</taxon>
    </lineage>
</organism>
<name>A0A0F9UXR7_9ZZZZ</name>
<sequence length="73" mass="8397">MILKVRKYLDGVGQYYHECTDENGKEHRVDLMVNGDFHDSDITPEDLVGKTVSVDYTYPHIEIGMEVVIIPEE</sequence>
<gene>
    <name evidence="1" type="ORF">LCGC14_0476080</name>
</gene>